<dbReference type="Pfam" id="PF23536">
    <property type="entry name" value="TraK_C"/>
    <property type="match status" value="1"/>
</dbReference>
<keyword evidence="6" id="KW-1185">Reference proteome</keyword>
<dbReference type="EMBL" id="BFBR01000010">
    <property type="protein sequence ID" value="GBF59086.1"/>
    <property type="molecule type" value="Genomic_DNA"/>
</dbReference>
<evidence type="ECO:0000259" key="4">
    <source>
        <dbReference type="Pfam" id="PF23536"/>
    </source>
</evidence>
<reference evidence="5 6" key="1">
    <citation type="journal article" date="2018" name="Genome Announc.">
        <title>Draft Genome Sequence of "Candidatus Phycosocius bacilliformis," an Alphaproteobacterial Ectosymbiont of the Hydrocarbon-Producing Green Alga Botryococcus braunii.</title>
        <authorList>
            <person name="Tanabe Y."/>
            <person name="Yamaguchi H."/>
            <person name="Watanabe M.M."/>
        </authorList>
    </citation>
    <scope>NUCLEOTIDE SEQUENCE [LARGE SCALE GENOMIC DNA]</scope>
    <source>
        <strain evidence="5 6">BOTRYCO-2</strain>
    </source>
</reference>
<feature type="domain" description="TraK C-terminal" evidence="4">
    <location>
        <begin position="216"/>
        <end position="317"/>
    </location>
</feature>
<dbReference type="InterPro" id="IPR055397">
    <property type="entry name" value="TraK_C"/>
</dbReference>
<feature type="domain" description="TraK N-terminal" evidence="3">
    <location>
        <begin position="101"/>
        <end position="193"/>
    </location>
</feature>
<dbReference type="OrthoDB" id="163636at2"/>
<evidence type="ECO:0000256" key="1">
    <source>
        <dbReference type="SAM" id="MobiDB-lite"/>
    </source>
</evidence>
<name>A0A2P2EDF4_9PROT</name>
<dbReference type="AlphaFoldDB" id="A0A2P2EDF4"/>
<dbReference type="InterPro" id="IPR010563">
    <property type="entry name" value="TraK_N"/>
</dbReference>
<feature type="signal peptide" evidence="2">
    <location>
        <begin position="1"/>
        <end position="21"/>
    </location>
</feature>
<sequence>MRRAMLIGACLCIAYGGSSHAKDSQVGRTVDGPNAVATPPPEGVPVDLRPKTGETTAPRQRDRLAGGQRPATSAAPQPSPLLGAPGVSSRVVPMSGIVRFEVRDGDRVEVLASTQELTRLTFEGDRAVAARTIEREDGPSALFEADEATGDLYLRLVRVSGGERVSLFVTMESGNTYLIVAVATLTPATSVVLAGLDVSRPDESQIGQDPELQLAASSPNDQVVSLMRSLYLDAPLVGFVRAAQRGRGMVGLLAVTQETVLSGDKLVGRVLVVRNPEDRVLPIEIEKLRTSGKRLVASGADAATVGPGQSVRVFLVEER</sequence>
<dbReference type="Pfam" id="PF06586">
    <property type="entry name" value="TraK_N"/>
    <property type="match status" value="1"/>
</dbReference>
<proteinExistence type="predicted"/>
<gene>
    <name evidence="5" type="ORF">PbB2_02778</name>
</gene>
<evidence type="ECO:0000313" key="6">
    <source>
        <dbReference type="Proteomes" id="UP000245086"/>
    </source>
</evidence>
<protein>
    <recommendedName>
        <fullName evidence="7">Type-F conjugative transfer system secretin TraK</fullName>
    </recommendedName>
</protein>
<evidence type="ECO:0008006" key="7">
    <source>
        <dbReference type="Google" id="ProtNLM"/>
    </source>
</evidence>
<feature type="region of interest" description="Disordered" evidence="1">
    <location>
        <begin position="19"/>
        <end position="87"/>
    </location>
</feature>
<evidence type="ECO:0000313" key="5">
    <source>
        <dbReference type="EMBL" id="GBF59086.1"/>
    </source>
</evidence>
<dbReference type="Proteomes" id="UP000245086">
    <property type="component" value="Unassembled WGS sequence"/>
</dbReference>
<evidence type="ECO:0000256" key="2">
    <source>
        <dbReference type="SAM" id="SignalP"/>
    </source>
</evidence>
<evidence type="ECO:0000259" key="3">
    <source>
        <dbReference type="Pfam" id="PF06586"/>
    </source>
</evidence>
<keyword evidence="2" id="KW-0732">Signal</keyword>
<comment type="caution">
    <text evidence="5">The sequence shown here is derived from an EMBL/GenBank/DDBJ whole genome shotgun (WGS) entry which is preliminary data.</text>
</comment>
<accession>A0A2P2EDF4</accession>
<organism evidence="5 6">
    <name type="scientific">Candidatus Phycosocius bacilliformis</name>
    <dbReference type="NCBI Taxonomy" id="1445552"/>
    <lineage>
        <taxon>Bacteria</taxon>
        <taxon>Pseudomonadati</taxon>
        <taxon>Pseudomonadota</taxon>
        <taxon>Alphaproteobacteria</taxon>
        <taxon>Caulobacterales</taxon>
        <taxon>Caulobacterales incertae sedis</taxon>
        <taxon>Candidatus Phycosocius</taxon>
    </lineage>
</organism>
<feature type="chain" id="PRO_5015112650" description="Type-F conjugative transfer system secretin TraK" evidence="2">
    <location>
        <begin position="22"/>
        <end position="319"/>
    </location>
</feature>